<feature type="transmembrane region" description="Helical" evidence="8">
    <location>
        <begin position="329"/>
        <end position="349"/>
    </location>
</feature>
<evidence type="ECO:0000256" key="5">
    <source>
        <dbReference type="ARBA" id="ARBA00022692"/>
    </source>
</evidence>
<keyword evidence="4 10" id="KW-0808">Transferase</keyword>
<keyword evidence="5 8" id="KW-0812">Transmembrane</keyword>
<dbReference type="EMBL" id="LCNU01000003">
    <property type="protein sequence ID" value="KKU64939.1"/>
    <property type="molecule type" value="Genomic_DNA"/>
</dbReference>
<dbReference type="AlphaFoldDB" id="A0A0G1S5Y9"/>
<evidence type="ECO:0000256" key="2">
    <source>
        <dbReference type="ARBA" id="ARBA00022475"/>
    </source>
</evidence>
<feature type="transmembrane region" description="Helical" evidence="8">
    <location>
        <begin position="102"/>
        <end position="122"/>
    </location>
</feature>
<evidence type="ECO:0000256" key="1">
    <source>
        <dbReference type="ARBA" id="ARBA00004651"/>
    </source>
</evidence>
<dbReference type="InterPro" id="IPR050297">
    <property type="entry name" value="LipidA_mod_glycosyltrf_83"/>
</dbReference>
<dbReference type="Proteomes" id="UP000034502">
    <property type="component" value="Unassembled WGS sequence"/>
</dbReference>
<feature type="transmembrane region" description="Helical" evidence="8">
    <location>
        <begin position="7"/>
        <end position="25"/>
    </location>
</feature>
<organism evidence="10 11">
    <name type="scientific">Candidatus Amesbacteria bacterium GW2011_GWC1_47_15</name>
    <dbReference type="NCBI Taxonomy" id="1618364"/>
    <lineage>
        <taxon>Bacteria</taxon>
        <taxon>Candidatus Amesiibacteriota</taxon>
    </lineage>
</organism>
<evidence type="ECO:0000256" key="6">
    <source>
        <dbReference type="ARBA" id="ARBA00022989"/>
    </source>
</evidence>
<keyword evidence="6 8" id="KW-1133">Transmembrane helix</keyword>
<feature type="transmembrane region" description="Helical" evidence="8">
    <location>
        <begin position="303"/>
        <end position="322"/>
    </location>
</feature>
<reference evidence="10 11" key="1">
    <citation type="journal article" date="2015" name="Nature">
        <title>rRNA introns, odd ribosomes, and small enigmatic genomes across a large radiation of phyla.</title>
        <authorList>
            <person name="Brown C.T."/>
            <person name="Hug L.A."/>
            <person name="Thomas B.C."/>
            <person name="Sharon I."/>
            <person name="Castelle C.J."/>
            <person name="Singh A."/>
            <person name="Wilkins M.J."/>
            <person name="Williams K.H."/>
            <person name="Banfield J.F."/>
        </authorList>
    </citation>
    <scope>NUCLEOTIDE SEQUENCE [LARGE SCALE GENOMIC DNA]</scope>
</reference>
<protein>
    <submittedName>
        <fullName evidence="10">PMT family glycosyltransferase, 4-amino-4-deoxy-L-arabinose transferase</fullName>
    </submittedName>
</protein>
<dbReference type="InterPro" id="IPR038731">
    <property type="entry name" value="RgtA/B/C-like"/>
</dbReference>
<sequence length="491" mass="56451">MIPRIRIFILVVILAVGFAVRMYKIDNPIADWHSWRQADTAAVTRNFVRYGVNLLYPRYDDFSDVSGRGLFNPEGYRMVEFPLFNLVHYTLREVFPFNSLEFWGRMTSVLSALASAVFIYLIVSRHASEKTAMLASFFYLLLPFNIYFTRVILPDPFMVTLYLVSLYFLDLWSVGSIFKFFLLSAFFGALAVMVKPVAIFFLGVPAAWLFWKKYGFRFYRQKPLIILYSLYLVPFLVWRTWEHRHPEGIPGSIWLLNGDHIRFKGAFFRWIFGERLGNMILGNWGILPLSAGIIAALSSGSYLLSWLAGAVLYLFTFASGNVRHDYYQIPILPAVSVMLALGVTALWKAEPSLLGTLGKRTLALISVLFMLSFSWYTLRGNYQINHWEIIQAGRAVDRLIPGDATVIANYNGDTAFLYHTNRRGFTNVPLPVKDLIDRFGIDYYVSVNYDVATRDIMDIYTVVEEKPEYVIVRLEERPRHLITPTPTPGLL</sequence>
<evidence type="ECO:0000256" key="3">
    <source>
        <dbReference type="ARBA" id="ARBA00022676"/>
    </source>
</evidence>
<evidence type="ECO:0000313" key="10">
    <source>
        <dbReference type="EMBL" id="KKU64939.1"/>
    </source>
</evidence>
<dbReference type="PANTHER" id="PTHR33908">
    <property type="entry name" value="MANNOSYLTRANSFERASE YKCB-RELATED"/>
    <property type="match status" value="1"/>
</dbReference>
<dbReference type="GO" id="GO:0005886">
    <property type="term" value="C:plasma membrane"/>
    <property type="evidence" value="ECO:0007669"/>
    <property type="project" value="UniProtKB-SubCell"/>
</dbReference>
<feature type="transmembrane region" description="Helical" evidence="8">
    <location>
        <begin position="185"/>
        <end position="211"/>
    </location>
</feature>
<feature type="transmembrane region" description="Helical" evidence="8">
    <location>
        <begin position="134"/>
        <end position="153"/>
    </location>
</feature>
<evidence type="ECO:0000256" key="8">
    <source>
        <dbReference type="SAM" id="Phobius"/>
    </source>
</evidence>
<feature type="transmembrane region" description="Helical" evidence="8">
    <location>
        <begin position="223"/>
        <end position="241"/>
    </location>
</feature>
<dbReference type="GO" id="GO:0016763">
    <property type="term" value="F:pentosyltransferase activity"/>
    <property type="evidence" value="ECO:0007669"/>
    <property type="project" value="TreeGrafter"/>
</dbReference>
<keyword evidence="3" id="KW-0328">Glycosyltransferase</keyword>
<dbReference type="STRING" id="1618364.UX86_C0003G0034"/>
<keyword evidence="7 8" id="KW-0472">Membrane</keyword>
<dbReference type="GO" id="GO:0009103">
    <property type="term" value="P:lipopolysaccharide biosynthetic process"/>
    <property type="evidence" value="ECO:0007669"/>
    <property type="project" value="UniProtKB-ARBA"/>
</dbReference>
<evidence type="ECO:0000313" key="11">
    <source>
        <dbReference type="Proteomes" id="UP000034502"/>
    </source>
</evidence>
<feature type="domain" description="Glycosyltransferase RgtA/B/C/D-like" evidence="9">
    <location>
        <begin position="98"/>
        <end position="238"/>
    </location>
</feature>
<accession>A0A0G1S5Y9</accession>
<name>A0A0G1S5Y9_9BACT</name>
<evidence type="ECO:0000256" key="4">
    <source>
        <dbReference type="ARBA" id="ARBA00022679"/>
    </source>
</evidence>
<gene>
    <name evidence="10" type="ORF">UX86_C0003G0034</name>
</gene>
<comment type="subcellular location">
    <subcellularLocation>
        <location evidence="1">Cell membrane</location>
        <topology evidence="1">Multi-pass membrane protein</topology>
    </subcellularLocation>
</comment>
<proteinExistence type="predicted"/>
<evidence type="ECO:0000256" key="7">
    <source>
        <dbReference type="ARBA" id="ARBA00023136"/>
    </source>
</evidence>
<dbReference type="PANTHER" id="PTHR33908:SF11">
    <property type="entry name" value="MEMBRANE PROTEIN"/>
    <property type="match status" value="1"/>
</dbReference>
<evidence type="ECO:0000259" key="9">
    <source>
        <dbReference type="Pfam" id="PF13231"/>
    </source>
</evidence>
<dbReference type="Pfam" id="PF13231">
    <property type="entry name" value="PMT_2"/>
    <property type="match status" value="1"/>
</dbReference>
<comment type="caution">
    <text evidence="10">The sequence shown here is derived from an EMBL/GenBank/DDBJ whole genome shotgun (WGS) entry which is preliminary data.</text>
</comment>
<keyword evidence="2" id="KW-1003">Cell membrane</keyword>
<feature type="transmembrane region" description="Helical" evidence="8">
    <location>
        <begin position="361"/>
        <end position="378"/>
    </location>
</feature>